<dbReference type="EMBL" id="LABZ01000136">
    <property type="protein sequence ID" value="KMO37270.1"/>
    <property type="molecule type" value="Genomic_DNA"/>
</dbReference>
<dbReference type="Proteomes" id="UP000036449">
    <property type="component" value="Unassembled WGS sequence"/>
</dbReference>
<evidence type="ECO:0000313" key="1">
    <source>
        <dbReference type="EMBL" id="KMO37270.1"/>
    </source>
</evidence>
<keyword evidence="2" id="KW-1185">Reference proteome</keyword>
<evidence type="ECO:0000313" key="2">
    <source>
        <dbReference type="Proteomes" id="UP000036449"/>
    </source>
</evidence>
<dbReference type="InterPro" id="IPR011008">
    <property type="entry name" value="Dimeric_a/b-barrel"/>
</dbReference>
<gene>
    <name evidence="1" type="ORF">VQ03_19465</name>
</gene>
<comment type="caution">
    <text evidence="1">The sequence shown here is derived from an EMBL/GenBank/DDBJ whole genome shotgun (WGS) entry which is preliminary data.</text>
</comment>
<organism evidence="1 2">
    <name type="scientific">Methylobacterium tarhaniae</name>
    <dbReference type="NCBI Taxonomy" id="1187852"/>
    <lineage>
        <taxon>Bacteria</taxon>
        <taxon>Pseudomonadati</taxon>
        <taxon>Pseudomonadota</taxon>
        <taxon>Alphaproteobacteria</taxon>
        <taxon>Hyphomicrobiales</taxon>
        <taxon>Methylobacteriaceae</taxon>
        <taxon>Methylobacterium</taxon>
    </lineage>
</organism>
<accession>A0A0J6SPW3</accession>
<dbReference type="AlphaFoldDB" id="A0A0J6SPW3"/>
<dbReference type="RefSeq" id="WP_048452543.1">
    <property type="nucleotide sequence ID" value="NZ_JBNNPJ010000179.1"/>
</dbReference>
<dbReference type="OrthoDB" id="8419030at2"/>
<dbReference type="SUPFAM" id="SSF54909">
    <property type="entry name" value="Dimeric alpha+beta barrel"/>
    <property type="match status" value="1"/>
</dbReference>
<dbReference type="PATRIC" id="fig|1187852.3.peg.1297"/>
<reference evidence="1 2" key="1">
    <citation type="submission" date="2015-03" db="EMBL/GenBank/DDBJ databases">
        <title>Genome sequencing of Methylobacterium tarhaniae DSM 25844.</title>
        <authorList>
            <person name="Chaudhry V."/>
            <person name="Patil P.B."/>
        </authorList>
    </citation>
    <scope>NUCLEOTIDE SEQUENCE [LARGE SCALE GENOMIC DNA]</scope>
    <source>
        <strain evidence="1 2">DSM 25844</strain>
    </source>
</reference>
<proteinExistence type="predicted"/>
<name>A0A0J6SPW3_9HYPH</name>
<evidence type="ECO:0008006" key="3">
    <source>
        <dbReference type="Google" id="ProtNLM"/>
    </source>
</evidence>
<sequence>MPEPCYEIVVYEVGDAADADHARDRARTLLRRFPGFIAWTPFTEWDAPNRRADLVAWADEAHARAAATAVGTAPDFAGFRASVATLVSMSHYRAPDSTPDLEPRPVAAGAGVEVGRFRLKPGVREAEMRAAYAAMLAGLAALPGWRRQHLVRLADGLFLDLAFAEDQERSEAICAAWAGNPACDRFLALIEPESMEFGTIL</sequence>
<protein>
    <recommendedName>
        <fullName evidence="3">ABM domain-containing protein</fullName>
    </recommendedName>
</protein>